<evidence type="ECO:0000313" key="2">
    <source>
        <dbReference type="EMBL" id="SIT08308.1"/>
    </source>
</evidence>
<dbReference type="STRING" id="252246.SAMN05421799_11298"/>
<proteinExistence type="predicted"/>
<dbReference type="EMBL" id="FTOO01000012">
    <property type="protein sequence ID" value="SIT08308.1"/>
    <property type="molecule type" value="Genomic_DNA"/>
</dbReference>
<accession>A0A1N7PCL9</accession>
<sequence>MLIFELTAELDSLGLAGRLTECGAASYVVSGDRPRVVCECGPALYPRVAQLVAGTMTRDWLQARVVDRVNRMEPLWAAEEVQFHAIIELSETRLKNRPVAGHTLDEWQSMLARALASQFGRSVCVALDPFARFRLHRAVVELALRVRDRLAAALLEDEYEESLAMLRYMLDEQPACEAELHVYITPEGIWVTDAEGARVSDAQIERVALQDEDVTSEDLAMTLLITRSPWRIVVHDGYPDAPWPSFSETLSRVFGDRATLCTGCAACGTKAPAEAQRPREKSHREPTLRRRLALRERGPAEEGGLGEG</sequence>
<protein>
    <submittedName>
        <fullName evidence="2">YtxC-like family protein</fullName>
    </submittedName>
</protein>
<dbReference type="AlphaFoldDB" id="A0A1N7PCL9"/>
<keyword evidence="3" id="KW-1185">Reference proteome</keyword>
<evidence type="ECO:0000313" key="3">
    <source>
        <dbReference type="Proteomes" id="UP000186156"/>
    </source>
</evidence>
<reference evidence="3" key="1">
    <citation type="submission" date="2017-01" db="EMBL/GenBank/DDBJ databases">
        <authorList>
            <person name="Varghese N."/>
            <person name="Submissions S."/>
        </authorList>
    </citation>
    <scope>NUCLEOTIDE SEQUENCE [LARGE SCALE GENOMIC DNA]</scope>
    <source>
        <strain evidence="3">DSM 16176</strain>
    </source>
</reference>
<gene>
    <name evidence="2" type="ORF">SAMN05421799_11298</name>
</gene>
<feature type="compositionally biased region" description="Basic and acidic residues" evidence="1">
    <location>
        <begin position="276"/>
        <end position="300"/>
    </location>
</feature>
<organism evidence="2 3">
    <name type="scientific">Alicyclobacillus vulcanalis</name>
    <dbReference type="NCBI Taxonomy" id="252246"/>
    <lineage>
        <taxon>Bacteria</taxon>
        <taxon>Bacillati</taxon>
        <taxon>Bacillota</taxon>
        <taxon>Bacilli</taxon>
        <taxon>Bacillales</taxon>
        <taxon>Alicyclobacillaceae</taxon>
        <taxon>Alicyclobacillus</taxon>
    </lineage>
</organism>
<name>A0A1N7PCL9_9BACL</name>
<dbReference type="OrthoDB" id="2986513at2"/>
<dbReference type="Proteomes" id="UP000186156">
    <property type="component" value="Unassembled WGS sequence"/>
</dbReference>
<feature type="region of interest" description="Disordered" evidence="1">
    <location>
        <begin position="272"/>
        <end position="308"/>
    </location>
</feature>
<evidence type="ECO:0000256" key="1">
    <source>
        <dbReference type="SAM" id="MobiDB-lite"/>
    </source>
</evidence>
<dbReference type="InterPro" id="IPR014199">
    <property type="entry name" value="Spore_YtxC"/>
</dbReference>
<dbReference type="RefSeq" id="WP_076348794.1">
    <property type="nucleotide sequence ID" value="NZ_FTOO01000012.1"/>
</dbReference>
<dbReference type="Pfam" id="PF08812">
    <property type="entry name" value="YtxC"/>
    <property type="match status" value="1"/>
</dbReference>